<evidence type="ECO:0000313" key="6">
    <source>
        <dbReference type="Proteomes" id="UP000563524"/>
    </source>
</evidence>
<evidence type="ECO:0000313" key="5">
    <source>
        <dbReference type="EMBL" id="MBB4658796.1"/>
    </source>
</evidence>
<dbReference type="PANTHER" id="PTHR13090">
    <property type="entry name" value="ARGININE-HYDROXYLASE NDUFAF5, MITOCHONDRIAL"/>
    <property type="match status" value="1"/>
</dbReference>
<keyword evidence="6" id="KW-1185">Reference proteome</keyword>
<organism evidence="5 6">
    <name type="scientific">Parvularcula dongshanensis</name>
    <dbReference type="NCBI Taxonomy" id="1173995"/>
    <lineage>
        <taxon>Bacteria</taxon>
        <taxon>Pseudomonadati</taxon>
        <taxon>Pseudomonadota</taxon>
        <taxon>Alphaproteobacteria</taxon>
        <taxon>Parvularculales</taxon>
        <taxon>Parvularculaceae</taxon>
        <taxon>Parvularcula</taxon>
    </lineage>
</organism>
<gene>
    <name evidence="5" type="ORF">GGQ59_001310</name>
</gene>
<dbReference type="Proteomes" id="UP000563524">
    <property type="component" value="Unassembled WGS sequence"/>
</dbReference>
<dbReference type="CDD" id="cd02440">
    <property type="entry name" value="AdoMet_MTases"/>
    <property type="match status" value="1"/>
</dbReference>
<comment type="caution">
    <text evidence="5">The sequence shown here is derived from an EMBL/GenBank/DDBJ whole genome shotgun (WGS) entry which is preliminary data.</text>
</comment>
<dbReference type="GO" id="GO:0008757">
    <property type="term" value="F:S-adenosylmethionine-dependent methyltransferase activity"/>
    <property type="evidence" value="ECO:0007669"/>
    <property type="project" value="InterPro"/>
</dbReference>
<evidence type="ECO:0000256" key="1">
    <source>
        <dbReference type="ARBA" id="ARBA00022603"/>
    </source>
</evidence>
<feature type="region of interest" description="Disordered" evidence="3">
    <location>
        <begin position="229"/>
        <end position="252"/>
    </location>
</feature>
<dbReference type="AlphaFoldDB" id="A0A840I171"/>
<dbReference type="SUPFAM" id="SSF53335">
    <property type="entry name" value="S-adenosyl-L-methionine-dependent methyltransferases"/>
    <property type="match status" value="1"/>
</dbReference>
<feature type="domain" description="Methyltransferase type 11" evidence="4">
    <location>
        <begin position="48"/>
        <end position="103"/>
    </location>
</feature>
<reference evidence="5 6" key="1">
    <citation type="submission" date="2020-08" db="EMBL/GenBank/DDBJ databases">
        <title>Genomic Encyclopedia of Type Strains, Phase IV (KMG-IV): sequencing the most valuable type-strain genomes for metagenomic binning, comparative biology and taxonomic classification.</title>
        <authorList>
            <person name="Goeker M."/>
        </authorList>
    </citation>
    <scope>NUCLEOTIDE SEQUENCE [LARGE SCALE GENOMIC DNA]</scope>
    <source>
        <strain evidence="5 6">DSM 102850</strain>
    </source>
</reference>
<protein>
    <submittedName>
        <fullName evidence="5">SAM-dependent methyltransferase</fullName>
    </submittedName>
</protein>
<dbReference type="Pfam" id="PF08241">
    <property type="entry name" value="Methyltransf_11"/>
    <property type="match status" value="1"/>
</dbReference>
<dbReference type="InterPro" id="IPR013216">
    <property type="entry name" value="Methyltransf_11"/>
</dbReference>
<evidence type="ECO:0000256" key="2">
    <source>
        <dbReference type="ARBA" id="ARBA00022679"/>
    </source>
</evidence>
<evidence type="ECO:0000256" key="3">
    <source>
        <dbReference type="SAM" id="MobiDB-lite"/>
    </source>
</evidence>
<name>A0A840I171_9PROT</name>
<sequence length="252" mass="26119">MDRLETVLKDFPRALLYGPGAPAVLEALTPAAGVGEAVVAGESARLLRALGAPDPVEAAPEALPFEDRSFDLVASVFSLHAADDLPRALLEARRVLKPDGLLVALFPGERTLHELRGVLQAAEAGVTGRVAPRVSPMVAVRDGGGLLQRTGFALPVADTVNVPVRYGDPLRLLADLRAMGETSTLAAGPKGALRRDVLAAAMTAYAGLADEDGVPASFDLVALTGWAPHESQPKPLKPGSARASLAEAVKGH</sequence>
<keyword evidence="1 5" id="KW-0489">Methyltransferase</keyword>
<evidence type="ECO:0000259" key="4">
    <source>
        <dbReference type="Pfam" id="PF08241"/>
    </source>
</evidence>
<dbReference type="PANTHER" id="PTHR13090:SF1">
    <property type="entry name" value="ARGININE-HYDROXYLASE NDUFAF5, MITOCHONDRIAL"/>
    <property type="match status" value="1"/>
</dbReference>
<proteinExistence type="predicted"/>
<dbReference type="InterPro" id="IPR029063">
    <property type="entry name" value="SAM-dependent_MTases_sf"/>
</dbReference>
<dbReference type="InterPro" id="IPR050602">
    <property type="entry name" value="Malonyl-ACP_OMT"/>
</dbReference>
<keyword evidence="2 5" id="KW-0808">Transferase</keyword>
<dbReference type="RefSeq" id="WP_221400916.1">
    <property type="nucleotide sequence ID" value="NZ_JACHOB010000002.1"/>
</dbReference>
<dbReference type="GO" id="GO:0032259">
    <property type="term" value="P:methylation"/>
    <property type="evidence" value="ECO:0007669"/>
    <property type="project" value="UniProtKB-KW"/>
</dbReference>
<dbReference type="Gene3D" id="3.40.50.150">
    <property type="entry name" value="Vaccinia Virus protein VP39"/>
    <property type="match status" value="1"/>
</dbReference>
<accession>A0A840I171</accession>
<dbReference type="EMBL" id="JACHOB010000002">
    <property type="protein sequence ID" value="MBB4658796.1"/>
    <property type="molecule type" value="Genomic_DNA"/>
</dbReference>